<dbReference type="EMBL" id="CASHSV030000823">
    <property type="protein sequence ID" value="CAJ2679141.1"/>
    <property type="molecule type" value="Genomic_DNA"/>
</dbReference>
<proteinExistence type="predicted"/>
<reference evidence="1" key="1">
    <citation type="submission" date="2023-10" db="EMBL/GenBank/DDBJ databases">
        <authorList>
            <person name="Rodriguez Cubillos JULIANA M."/>
            <person name="De Vega J."/>
        </authorList>
    </citation>
    <scope>NUCLEOTIDE SEQUENCE</scope>
</reference>
<organism evidence="1 2">
    <name type="scientific">Trifolium pratense</name>
    <name type="common">Red clover</name>
    <dbReference type="NCBI Taxonomy" id="57577"/>
    <lineage>
        <taxon>Eukaryota</taxon>
        <taxon>Viridiplantae</taxon>
        <taxon>Streptophyta</taxon>
        <taxon>Embryophyta</taxon>
        <taxon>Tracheophyta</taxon>
        <taxon>Spermatophyta</taxon>
        <taxon>Magnoliopsida</taxon>
        <taxon>eudicotyledons</taxon>
        <taxon>Gunneridae</taxon>
        <taxon>Pentapetalae</taxon>
        <taxon>rosids</taxon>
        <taxon>fabids</taxon>
        <taxon>Fabales</taxon>
        <taxon>Fabaceae</taxon>
        <taxon>Papilionoideae</taxon>
        <taxon>50 kb inversion clade</taxon>
        <taxon>NPAAA clade</taxon>
        <taxon>Hologalegina</taxon>
        <taxon>IRL clade</taxon>
        <taxon>Trifolieae</taxon>
        <taxon>Trifolium</taxon>
    </lineage>
</organism>
<name>A0ACB0MEP0_TRIPR</name>
<sequence>MPKNTSQIQLIRGMDEKVASLEAEISGMKTSMAAMERNQEKLIALFEKSLGKKVTTEDERVVDEGIKNAGEASVHSNTQSSNNHLEGEALAEFRRSVKKVELPTFDGEDPAGWISRAEVYFRVQNTRSEVKVNLAQLCMEGPTIHFFNSLINENENLSWDQLKQALLERYGGHGEGDVYEQLTELRQRGDVDDYINDFEYLTAQIPRLPDKQFLGYFLHGLKEEIRGKVRSLSVMGDLSRSKVLQVTRAVERETKKDYGPGLNRSNKPGHGSNRTGSYGSQRDKADWVFVKSGSGDGSKDSGNGPRKDKPNQNDTRRNNNTRDRGYSSLSYNEIMERMKKGLCFRCGGANHLKHQCPERHLKVLVVDDDEEGDTEGRLLAVEVEDEEEVTQGVMSMMNLHQLDRHGQSKPQSQGLVANKKKCSFGQMSVEYLGHLITGQGVAVDPSKVISVTNWPVPKNVKGVRGFLGLTGYYRKFIKDYGKIARPLTELTKKDAFIWSEKAHAAFDMLKKALTTAPVLALPDFNKNFIIEWVRNLTKSAYEKELMAVVLAIQHWRPYLIGRKFIVSTDQKSLKQLLQQRMVTAEQQNWAAKLLGYDFEIIYKPGKLNRGADALSRVEESGELCQVITSVQWNDEEIVRAEIQEDSKLQQIIKDLQKDVNSRPGYVYRQGVLLYEGRLVLSDKSSLIDKLLTEFHATPHGGHSGFYRTYRRIAANVYWIGMKNTIQEFVRACDICQRQKYLTSSPGGLLQPLPIPDRVWEDLSMDFITGLPKSKGYEAILVVVDRLSKYVHFVPLKHPYTAKVIAETFVREVVRLHGIPLSIVSDRDPIFMSNFWKELFKLQGTQLKMSTAYHPETDGQTEVVNRCLETYLRCFVTDQPKTWSNWISWAEYWFNTSYHNSSGKTPYEVLYGRVPPVITRWVKGETRVEAVHKELEDRDEALRQLREQLQKAQDRMAQLANKKRCDRKFEVGEWVFVKLRAHRQHFVVCRINAKLAARYYGPYPVLARVGAVAYKLKLPAGSRVHPIFHVSLLKKAVGTYQDEEELPELEGEQGTLIEPEDILARRSVQVQNEWVDQVLIHWKGQKLEEATWEDTVMLRSQFPQFCLEDKGVISGGSIVRTQTPNDDSATQSLANDYSVGPREWLVYSRRRKAVKS</sequence>
<evidence type="ECO:0000313" key="2">
    <source>
        <dbReference type="Proteomes" id="UP001177021"/>
    </source>
</evidence>
<keyword evidence="2" id="KW-1185">Reference proteome</keyword>
<dbReference type="Proteomes" id="UP001177021">
    <property type="component" value="Unassembled WGS sequence"/>
</dbReference>
<accession>A0ACB0MEP0</accession>
<gene>
    <name evidence="1" type="ORF">MILVUS5_LOCUS41296</name>
</gene>
<evidence type="ECO:0000313" key="1">
    <source>
        <dbReference type="EMBL" id="CAJ2679141.1"/>
    </source>
</evidence>
<comment type="caution">
    <text evidence="1">The sequence shown here is derived from an EMBL/GenBank/DDBJ whole genome shotgun (WGS) entry which is preliminary data.</text>
</comment>
<protein>
    <submittedName>
        <fullName evidence="1">Uncharacterized protein</fullName>
    </submittedName>
</protein>